<evidence type="ECO:0000313" key="2">
    <source>
        <dbReference type="Proteomes" id="UP000276133"/>
    </source>
</evidence>
<comment type="caution">
    <text evidence="1">The sequence shown here is derived from an EMBL/GenBank/DDBJ whole genome shotgun (WGS) entry which is preliminary data.</text>
</comment>
<dbReference type="Proteomes" id="UP000276133">
    <property type="component" value="Unassembled WGS sequence"/>
</dbReference>
<gene>
    <name evidence="1" type="ORF">BpHYR1_001396</name>
</gene>
<organism evidence="1 2">
    <name type="scientific">Brachionus plicatilis</name>
    <name type="common">Marine rotifer</name>
    <name type="synonym">Brachionus muelleri</name>
    <dbReference type="NCBI Taxonomy" id="10195"/>
    <lineage>
        <taxon>Eukaryota</taxon>
        <taxon>Metazoa</taxon>
        <taxon>Spiralia</taxon>
        <taxon>Gnathifera</taxon>
        <taxon>Rotifera</taxon>
        <taxon>Eurotatoria</taxon>
        <taxon>Monogononta</taxon>
        <taxon>Pseudotrocha</taxon>
        <taxon>Ploima</taxon>
        <taxon>Brachionidae</taxon>
        <taxon>Brachionus</taxon>
    </lineage>
</organism>
<protein>
    <submittedName>
        <fullName evidence="1">Uncharacterized protein</fullName>
    </submittedName>
</protein>
<evidence type="ECO:0000313" key="1">
    <source>
        <dbReference type="EMBL" id="RNA10042.1"/>
    </source>
</evidence>
<dbReference type="EMBL" id="REGN01006314">
    <property type="protein sequence ID" value="RNA10042.1"/>
    <property type="molecule type" value="Genomic_DNA"/>
</dbReference>
<reference evidence="1 2" key="1">
    <citation type="journal article" date="2018" name="Sci. Rep.">
        <title>Genomic signatures of local adaptation to the degree of environmental predictability in rotifers.</title>
        <authorList>
            <person name="Franch-Gras L."/>
            <person name="Hahn C."/>
            <person name="Garcia-Roger E.M."/>
            <person name="Carmona M.J."/>
            <person name="Serra M."/>
            <person name="Gomez A."/>
        </authorList>
    </citation>
    <scope>NUCLEOTIDE SEQUENCE [LARGE SCALE GENOMIC DNA]</scope>
    <source>
        <strain evidence="1">HYR1</strain>
    </source>
</reference>
<dbReference type="AlphaFoldDB" id="A0A3M7QFP3"/>
<proteinExistence type="predicted"/>
<accession>A0A3M7QFP3</accession>
<sequence length="104" mass="11889">MFNLKKKLKKYLSTNPKSNHIESGHGLDLRLNSISSRLDLKINGVHKLFPKPSHFYNLSLINTNSATPHGFYELFDTYSGYLKKHTINSHPIILSINSISKSYN</sequence>
<name>A0A3M7QFP3_BRAPC</name>
<keyword evidence="2" id="KW-1185">Reference proteome</keyword>